<keyword evidence="2" id="KW-1185">Reference proteome</keyword>
<dbReference type="AlphaFoldDB" id="A0A8J2PF06"/>
<feature type="non-terminal residue" evidence="1">
    <location>
        <position position="1"/>
    </location>
</feature>
<gene>
    <name evidence="1" type="ORF">AFUS01_LOCUS29799</name>
</gene>
<proteinExistence type="predicted"/>
<evidence type="ECO:0000313" key="2">
    <source>
        <dbReference type="Proteomes" id="UP000708208"/>
    </source>
</evidence>
<accession>A0A8J2PF06</accession>
<comment type="caution">
    <text evidence="1">The sequence shown here is derived from an EMBL/GenBank/DDBJ whole genome shotgun (WGS) entry which is preliminary data.</text>
</comment>
<evidence type="ECO:0000313" key="1">
    <source>
        <dbReference type="EMBL" id="CAG7819343.1"/>
    </source>
</evidence>
<protein>
    <submittedName>
        <fullName evidence="1">Uncharacterized protein</fullName>
    </submittedName>
</protein>
<dbReference type="Proteomes" id="UP000708208">
    <property type="component" value="Unassembled WGS sequence"/>
</dbReference>
<dbReference type="EMBL" id="CAJVCH010447410">
    <property type="protein sequence ID" value="CAG7819343.1"/>
    <property type="molecule type" value="Genomic_DNA"/>
</dbReference>
<reference evidence="1" key="1">
    <citation type="submission" date="2021-06" db="EMBL/GenBank/DDBJ databases">
        <authorList>
            <person name="Hodson N. C."/>
            <person name="Mongue J. A."/>
            <person name="Jaron S. K."/>
        </authorList>
    </citation>
    <scope>NUCLEOTIDE SEQUENCE</scope>
</reference>
<sequence>PITMKWPICWRVSQLKYFVPKGSCNFDWKLTLSFVRCKIECRANAACGGNGGRLNMLSPTVP</sequence>
<name>A0A8J2PF06_9HEXA</name>
<organism evidence="1 2">
    <name type="scientific">Allacma fusca</name>
    <dbReference type="NCBI Taxonomy" id="39272"/>
    <lineage>
        <taxon>Eukaryota</taxon>
        <taxon>Metazoa</taxon>
        <taxon>Ecdysozoa</taxon>
        <taxon>Arthropoda</taxon>
        <taxon>Hexapoda</taxon>
        <taxon>Collembola</taxon>
        <taxon>Symphypleona</taxon>
        <taxon>Sminthuridae</taxon>
        <taxon>Allacma</taxon>
    </lineage>
</organism>